<dbReference type="PROSITE" id="PS51184">
    <property type="entry name" value="JMJC"/>
    <property type="match status" value="1"/>
</dbReference>
<dbReference type="Pfam" id="PF02373">
    <property type="entry name" value="JmjC"/>
    <property type="match status" value="1"/>
</dbReference>
<name>A0ABR0SLU9_9HYPO</name>
<dbReference type="SMART" id="SM00558">
    <property type="entry name" value="JmjC"/>
    <property type="match status" value="1"/>
</dbReference>
<dbReference type="Proteomes" id="UP001338125">
    <property type="component" value="Unassembled WGS sequence"/>
</dbReference>
<comment type="caution">
    <text evidence="3">The sequence shown here is derived from an EMBL/GenBank/DDBJ whole genome shotgun (WGS) entry which is preliminary data.</text>
</comment>
<feature type="compositionally biased region" description="Basic and acidic residues" evidence="1">
    <location>
        <begin position="562"/>
        <end position="583"/>
    </location>
</feature>
<organism evidence="3 4">
    <name type="scientific">Cladobotryum mycophilum</name>
    <dbReference type="NCBI Taxonomy" id="491253"/>
    <lineage>
        <taxon>Eukaryota</taxon>
        <taxon>Fungi</taxon>
        <taxon>Dikarya</taxon>
        <taxon>Ascomycota</taxon>
        <taxon>Pezizomycotina</taxon>
        <taxon>Sordariomycetes</taxon>
        <taxon>Hypocreomycetidae</taxon>
        <taxon>Hypocreales</taxon>
        <taxon>Hypocreaceae</taxon>
        <taxon>Cladobotryum</taxon>
    </lineage>
</organism>
<dbReference type="Gene3D" id="2.60.120.650">
    <property type="entry name" value="Cupin"/>
    <property type="match status" value="1"/>
</dbReference>
<evidence type="ECO:0000259" key="2">
    <source>
        <dbReference type="PROSITE" id="PS51184"/>
    </source>
</evidence>
<reference evidence="3 4" key="1">
    <citation type="submission" date="2024-01" db="EMBL/GenBank/DDBJ databases">
        <title>Complete genome of Cladobotryum mycophilum ATHUM6906.</title>
        <authorList>
            <person name="Christinaki A.C."/>
            <person name="Myridakis A.I."/>
            <person name="Kouvelis V.N."/>
        </authorList>
    </citation>
    <scope>NUCLEOTIDE SEQUENCE [LARGE SCALE GENOMIC DNA]</scope>
    <source>
        <strain evidence="3 4">ATHUM6906</strain>
    </source>
</reference>
<sequence>MTSPVHRVPPPFGVTYDILEPIDAPYGGIDFSAGNTAGDRRSQFEEEFWERISANASAPFQNDFPPTSASSNPELTLQAETLLQPPPEGLEEPCSVTPHVMEPMTATAQRQLTAVEQTIKRPSTPTTDIVETTTAMSLQTPQVFTNTVQPPSSPPLSDPPSPSDEMDLVQFPMSPPFSNSPPAHSSPSSSLFSEHDMSIAGLPIDCEREGSSDHGLLRFKPTPAQWTEFPAILSLARRLGAETDGCFKIVLPTELQDPLPDKTPQKVPANAYKVRQIRQRMFWRVSTVGTEGIFSPSEDDADVSKPAEQAIKQLKTLFNKNKDRQMKNVRYRVDVPAWTAKQRREAGVPERSPIHPLKGDQLNCTKAVIPGIHTPYVYESAPFFGATFQLHAEDFRLYSLNHLYKGRKIWIVIPTTAVDIAEKAFNRKNKCSQFMRHRAEFFFPDRLEKMGIPFRIVDQRPAETIVILPDAYHEGFSTGYTIAEAKNYADPEWTAETYQPCQVSCQLATAIPAEFMRPLNEDETRIDLCAGYDDEAAPLQQQPASTQPQPEEPMRPQSAPKRSHDEQEADVSEGREAKQAKMH</sequence>
<evidence type="ECO:0000313" key="4">
    <source>
        <dbReference type="Proteomes" id="UP001338125"/>
    </source>
</evidence>
<evidence type="ECO:0000313" key="3">
    <source>
        <dbReference type="EMBL" id="KAK5992730.1"/>
    </source>
</evidence>
<evidence type="ECO:0000256" key="1">
    <source>
        <dbReference type="SAM" id="MobiDB-lite"/>
    </source>
</evidence>
<dbReference type="EMBL" id="JAVFKD010000012">
    <property type="protein sequence ID" value="KAK5992730.1"/>
    <property type="molecule type" value="Genomic_DNA"/>
</dbReference>
<keyword evidence="4" id="KW-1185">Reference proteome</keyword>
<dbReference type="PANTHER" id="PTHR10694">
    <property type="entry name" value="LYSINE-SPECIFIC DEMETHYLASE"/>
    <property type="match status" value="1"/>
</dbReference>
<feature type="compositionally biased region" description="Polar residues" evidence="1">
    <location>
        <begin position="539"/>
        <end position="549"/>
    </location>
</feature>
<feature type="compositionally biased region" description="Pro residues" evidence="1">
    <location>
        <begin position="151"/>
        <end position="162"/>
    </location>
</feature>
<proteinExistence type="predicted"/>
<feature type="compositionally biased region" description="Polar residues" evidence="1">
    <location>
        <begin position="137"/>
        <end position="149"/>
    </location>
</feature>
<protein>
    <submittedName>
        <fullName evidence="3">Lysine-specific demethylase 4D</fullName>
    </submittedName>
</protein>
<feature type="region of interest" description="Disordered" evidence="1">
    <location>
        <begin position="137"/>
        <end position="192"/>
    </location>
</feature>
<feature type="compositionally biased region" description="Low complexity" evidence="1">
    <location>
        <begin position="180"/>
        <end position="192"/>
    </location>
</feature>
<gene>
    <name evidence="3" type="ORF">PT974_06146</name>
</gene>
<feature type="region of interest" description="Disordered" evidence="1">
    <location>
        <begin position="534"/>
        <end position="583"/>
    </location>
</feature>
<accession>A0ABR0SLU9</accession>
<feature type="domain" description="JmjC" evidence="2">
    <location>
        <begin position="337"/>
        <end position="505"/>
    </location>
</feature>
<dbReference type="InterPro" id="IPR003347">
    <property type="entry name" value="JmjC_dom"/>
</dbReference>
<dbReference type="SUPFAM" id="SSF51197">
    <property type="entry name" value="Clavaminate synthase-like"/>
    <property type="match status" value="1"/>
</dbReference>